<dbReference type="PROSITE" id="PS00211">
    <property type="entry name" value="ABC_TRANSPORTER_1"/>
    <property type="match status" value="1"/>
</dbReference>
<dbReference type="OrthoDB" id="9804819at2"/>
<keyword evidence="7" id="KW-1185">Reference proteome</keyword>
<dbReference type="Gene3D" id="3.40.50.300">
    <property type="entry name" value="P-loop containing nucleotide triphosphate hydrolases"/>
    <property type="match status" value="1"/>
</dbReference>
<dbReference type="GO" id="GO:0016887">
    <property type="term" value="F:ATP hydrolysis activity"/>
    <property type="evidence" value="ECO:0007669"/>
    <property type="project" value="InterPro"/>
</dbReference>
<gene>
    <name evidence="6" type="ORF">ciss_19380</name>
</gene>
<dbReference type="GO" id="GO:0005524">
    <property type="term" value="F:ATP binding"/>
    <property type="evidence" value="ECO:0007669"/>
    <property type="project" value="UniProtKB-KW"/>
</dbReference>
<evidence type="ECO:0000313" key="7">
    <source>
        <dbReference type="Proteomes" id="UP000187338"/>
    </source>
</evidence>
<protein>
    <submittedName>
        <fullName evidence="6">ABC transporter ATP-binding protein</fullName>
    </submittedName>
</protein>
<dbReference type="STRING" id="661089.ciss_19380"/>
<dbReference type="AlphaFoldDB" id="A0A1L8D488"/>
<dbReference type="SMART" id="SM00382">
    <property type="entry name" value="AAA"/>
    <property type="match status" value="1"/>
</dbReference>
<keyword evidence="3" id="KW-0547">Nucleotide-binding</keyword>
<dbReference type="InterPro" id="IPR027417">
    <property type="entry name" value="P-loop_NTPase"/>
</dbReference>
<dbReference type="InterPro" id="IPR003593">
    <property type="entry name" value="AAA+_ATPase"/>
</dbReference>
<comment type="similarity">
    <text evidence="1">Belongs to the ABC transporter superfamily.</text>
</comment>
<feature type="domain" description="ABC transporter" evidence="5">
    <location>
        <begin position="3"/>
        <end position="231"/>
    </location>
</feature>
<dbReference type="SUPFAM" id="SSF52540">
    <property type="entry name" value="P-loop containing nucleoside triphosphate hydrolases"/>
    <property type="match status" value="1"/>
</dbReference>
<keyword evidence="4 6" id="KW-0067">ATP-binding</keyword>
<keyword evidence="2" id="KW-0813">Transport</keyword>
<proteinExistence type="inferred from homology"/>
<sequence>MVLESVDLTKYYGREIGCRNISLGVSSGEIFAFLGPNGAGKSTFVKTALGLLKPTSGTIRLFGKSPEDLHVRRKVGYLPENIRLPEWMTAEELLRFHGKLLYLPEKKLKRRIEEVLTRTKLWERKDSRIKTYSQGMRQRLALAVALLGEPELLFLDEPTSALDPVGRIEVREIITDLKRQGVAVFLNSHLLSEVEMVADSVAIINRGEIKARGKLAELLSGRGILIRGEIPEALLNKLKSRYQTGEAPNGLKLLGVSEEEVPAIMRELVLGGANIYEVRPFKAALEELFIQAVEGKNGADN</sequence>
<evidence type="ECO:0000256" key="2">
    <source>
        <dbReference type="ARBA" id="ARBA00022448"/>
    </source>
</evidence>
<dbReference type="PROSITE" id="PS50893">
    <property type="entry name" value="ABC_TRANSPORTER_2"/>
    <property type="match status" value="1"/>
</dbReference>
<evidence type="ECO:0000256" key="1">
    <source>
        <dbReference type="ARBA" id="ARBA00005417"/>
    </source>
</evidence>
<evidence type="ECO:0000313" key="6">
    <source>
        <dbReference type="EMBL" id="GAV26005.1"/>
    </source>
</evidence>
<evidence type="ECO:0000256" key="3">
    <source>
        <dbReference type="ARBA" id="ARBA00022741"/>
    </source>
</evidence>
<evidence type="ECO:0000256" key="4">
    <source>
        <dbReference type="ARBA" id="ARBA00022840"/>
    </source>
</evidence>
<accession>A0A1L8D488</accession>
<dbReference type="Pfam" id="PF00005">
    <property type="entry name" value="ABC_tran"/>
    <property type="match status" value="1"/>
</dbReference>
<dbReference type="PANTHER" id="PTHR43335">
    <property type="entry name" value="ABC TRANSPORTER, ATP-BINDING PROTEIN"/>
    <property type="match status" value="1"/>
</dbReference>
<comment type="caution">
    <text evidence="6">The sequence shown here is derived from an EMBL/GenBank/DDBJ whole genome shotgun (WGS) entry which is preliminary data.</text>
</comment>
<dbReference type="InterPro" id="IPR003439">
    <property type="entry name" value="ABC_transporter-like_ATP-bd"/>
</dbReference>
<dbReference type="PANTHER" id="PTHR43335:SF4">
    <property type="entry name" value="ABC TRANSPORTER, ATP-BINDING PROTEIN"/>
    <property type="match status" value="1"/>
</dbReference>
<organism evidence="6 7">
    <name type="scientific">Carboxydothermus islandicus</name>
    <dbReference type="NCBI Taxonomy" id="661089"/>
    <lineage>
        <taxon>Bacteria</taxon>
        <taxon>Bacillati</taxon>
        <taxon>Bacillota</taxon>
        <taxon>Clostridia</taxon>
        <taxon>Thermoanaerobacterales</taxon>
        <taxon>Thermoanaerobacteraceae</taxon>
        <taxon>Carboxydothermus</taxon>
    </lineage>
</organism>
<name>A0A1L8D488_9THEO</name>
<evidence type="ECO:0000259" key="5">
    <source>
        <dbReference type="PROSITE" id="PS50893"/>
    </source>
</evidence>
<dbReference type="InterPro" id="IPR017871">
    <property type="entry name" value="ABC_transporter-like_CS"/>
</dbReference>
<dbReference type="Proteomes" id="UP000187338">
    <property type="component" value="Unassembled WGS sequence"/>
</dbReference>
<reference evidence="7" key="1">
    <citation type="submission" date="2016-12" db="EMBL/GenBank/DDBJ databases">
        <title>Draft Genome Sequences od Carboxydothermus pertinax and islandicus, Hydrogenogenic Carboxydotrophic Bacteria.</title>
        <authorList>
            <person name="Fukuyama Y."/>
            <person name="Ohmae K."/>
            <person name="Yoneda Y."/>
            <person name="Yoshida T."/>
            <person name="Sako Y."/>
        </authorList>
    </citation>
    <scope>NUCLEOTIDE SEQUENCE [LARGE SCALE GENOMIC DNA]</scope>
    <source>
        <strain evidence="7">SET</strain>
    </source>
</reference>
<dbReference type="RefSeq" id="WP_075866190.1">
    <property type="nucleotide sequence ID" value="NZ_BDJL01000125.1"/>
</dbReference>
<dbReference type="EMBL" id="BDJL01000125">
    <property type="protein sequence ID" value="GAV26005.1"/>
    <property type="molecule type" value="Genomic_DNA"/>
</dbReference>
<dbReference type="CDD" id="cd03230">
    <property type="entry name" value="ABC_DR_subfamily_A"/>
    <property type="match status" value="1"/>
</dbReference>